<keyword evidence="2" id="KW-1185">Reference proteome</keyword>
<dbReference type="EMBL" id="CM044701">
    <property type="protein sequence ID" value="KAI5684361.1"/>
    <property type="molecule type" value="Genomic_DNA"/>
</dbReference>
<gene>
    <name evidence="1" type="ORF">M9H77_05589</name>
</gene>
<dbReference type="Proteomes" id="UP001060085">
    <property type="component" value="Linkage Group LG01"/>
</dbReference>
<comment type="caution">
    <text evidence="1">The sequence shown here is derived from an EMBL/GenBank/DDBJ whole genome shotgun (WGS) entry which is preliminary data.</text>
</comment>
<name>A0ACC0CHK5_CATRO</name>
<accession>A0ACC0CHK5</accession>
<protein>
    <submittedName>
        <fullName evidence="1">Uncharacterized protein</fullName>
    </submittedName>
</protein>
<organism evidence="1 2">
    <name type="scientific">Catharanthus roseus</name>
    <name type="common">Madagascar periwinkle</name>
    <name type="synonym">Vinca rosea</name>
    <dbReference type="NCBI Taxonomy" id="4058"/>
    <lineage>
        <taxon>Eukaryota</taxon>
        <taxon>Viridiplantae</taxon>
        <taxon>Streptophyta</taxon>
        <taxon>Embryophyta</taxon>
        <taxon>Tracheophyta</taxon>
        <taxon>Spermatophyta</taxon>
        <taxon>Magnoliopsida</taxon>
        <taxon>eudicotyledons</taxon>
        <taxon>Gunneridae</taxon>
        <taxon>Pentapetalae</taxon>
        <taxon>asterids</taxon>
        <taxon>lamiids</taxon>
        <taxon>Gentianales</taxon>
        <taxon>Apocynaceae</taxon>
        <taxon>Rauvolfioideae</taxon>
        <taxon>Vinceae</taxon>
        <taxon>Catharanthinae</taxon>
        <taxon>Catharanthus</taxon>
    </lineage>
</organism>
<evidence type="ECO:0000313" key="2">
    <source>
        <dbReference type="Proteomes" id="UP001060085"/>
    </source>
</evidence>
<evidence type="ECO:0000313" key="1">
    <source>
        <dbReference type="EMBL" id="KAI5684361.1"/>
    </source>
</evidence>
<proteinExistence type="predicted"/>
<sequence>MGDSLQRLGSEGDNSIMKEELCMEIDPPFKENLATAEDWRKALNKVVPAVVVLRTNACRAFDTESAGASYATGFVVDKRRGIILTNRHVVKPGPVVAEAMFVNREEVPVYPIYRDPVHDFGFFRYDPGAVQFLSYDEIPLAPEAACVGLEIRVVGNDSGEKVSILAGTLARLDRDAPHYKKDGYNDFNTFYMQAASGTKGGSSGSPVIDWQGRAVALNAGSKSSSASAFFLPLERVVRALNFLQKGRDSFSKKWEAVSIPRGTLQVTFMHKGFDETRRLGLQTETEQLVREASPPGETGMLVVDSVVPGGPAHNYLEPGDVLVRLNGEVITQFLKMETLFDDSVNQNVELQIERGGKSLTVNLTVQDLHSITPDYFLEVSGAVIHPLSYQQARNFRFHCGLVYVAEPGYMLFRAGIPRHAIIKKLAGEDISKLEDFISVLSKLSRGARVPLEYISYTDRHRRKSVLVTIDRHEWYAFPQIYTRDDCSGLWAVKSALPADSPLLSSGMPSVEQEVANHILSSNTCEVSQMEQTHQCVGLEPTDGVASMETSFDHVADGPHVQEVSDTGSKKRRVEEESSADGNLIADYSLHEPREERLEDPGNVATAVSRDFQGAAVVAANASVAECVIEPTLVMFEVHVPSVCMIDGVHSQHFFGTGVIIYHSETMGLVAVDKNTVAVSVSDVMLSFAAFPMEIPGEVVFLHPVHNFALVAYDPSALGAVGASVVRAAELLPDPPLRRGDSVHLVGLSRSLQATSRKSFVTNPCAALNIGSADCPRYRATNMEVIELDTDFGSTFSGVLTDEHGRVQAIWGSFSTQLKYGCSSSEDHQFVRGIPVHTISHVLNKIISNSDGPRLLINGIKRPMPLVRILEVELYPTLLSKARSFGLSDSWIQALVKKDPVRRQVLRVKGCLAGSKAESLLEQGDMVLAINKVPVTCFHDIEDTCQALDKCNNNEGKLNMTIFRQGREVELLVGTDVRDGNGTTRVINWCGCIVQDPHPAVRALGFLPEEGHGVYVARWCHGSPVHRYGLYALQWIVEVNGKQTPNLDAFLDATKGLEDGEFVRVRTVHLNGKPRVLTLKQDLHYWPTWELRFDPETAMWRRKIIKSVNSSTVQV</sequence>
<reference evidence="2" key="1">
    <citation type="journal article" date="2023" name="Nat. Plants">
        <title>Single-cell RNA sequencing provides a high-resolution roadmap for understanding the multicellular compartmentation of specialized metabolism.</title>
        <authorList>
            <person name="Sun S."/>
            <person name="Shen X."/>
            <person name="Li Y."/>
            <person name="Li Y."/>
            <person name="Wang S."/>
            <person name="Li R."/>
            <person name="Zhang H."/>
            <person name="Shen G."/>
            <person name="Guo B."/>
            <person name="Wei J."/>
            <person name="Xu J."/>
            <person name="St-Pierre B."/>
            <person name="Chen S."/>
            <person name="Sun C."/>
        </authorList>
    </citation>
    <scope>NUCLEOTIDE SEQUENCE [LARGE SCALE GENOMIC DNA]</scope>
</reference>